<proteinExistence type="predicted"/>
<evidence type="ECO:0000313" key="2">
    <source>
        <dbReference type="Proteomes" id="UP000095284"/>
    </source>
</evidence>
<name>A0A1I7RVF3_BURXY</name>
<dbReference type="SMR" id="A0A1I7RVF3"/>
<dbReference type="AlphaFoldDB" id="A0A1I7RVF3"/>
<keyword evidence="3" id="KW-1185">Reference proteome</keyword>
<reference evidence="1" key="2">
    <citation type="submission" date="2020-09" db="EMBL/GenBank/DDBJ databases">
        <authorList>
            <person name="Kikuchi T."/>
        </authorList>
    </citation>
    <scope>NUCLEOTIDE SEQUENCE</scope>
    <source>
        <strain evidence="1">Ka4C1</strain>
    </source>
</reference>
<dbReference type="Proteomes" id="UP000582659">
    <property type="component" value="Unassembled WGS sequence"/>
</dbReference>
<gene>
    <name evidence="1" type="ORF">BXYJ_LOCUS2036</name>
</gene>
<evidence type="ECO:0000313" key="3">
    <source>
        <dbReference type="Proteomes" id="UP000659654"/>
    </source>
</evidence>
<dbReference type="WBParaSite" id="BXY_0471400.1">
    <property type="protein sequence ID" value="BXY_0471400.1"/>
    <property type="gene ID" value="BXY_0471400"/>
</dbReference>
<accession>A0A1I7RVF3</accession>
<evidence type="ECO:0000313" key="1">
    <source>
        <dbReference type="EMBL" id="CAD5210653.1"/>
    </source>
</evidence>
<dbReference type="EMBL" id="CAJFDI010000001">
    <property type="protein sequence ID" value="CAD5210653.1"/>
    <property type="molecule type" value="Genomic_DNA"/>
</dbReference>
<sequence length="166" mass="19308">MSSKSVGSRLEFKGTTFLSRLLDLPEINWEELLPAHFFYDSDGEKFVMISGKMIDDFIFWQRYLQQEIVSKKKQVSEVNKKAREKMKTLSSYKYEDYGHIVAKYKLEVENAMFEELQKKLNMVGKEEEEVKAKELEATKMPGSGDGKGFLIMIRGKAKDLFNRKAL</sequence>
<evidence type="ECO:0000313" key="4">
    <source>
        <dbReference type="WBParaSite" id="BXY_0471400.1"/>
    </source>
</evidence>
<dbReference type="Proteomes" id="UP000659654">
    <property type="component" value="Unassembled WGS sequence"/>
</dbReference>
<protein>
    <submittedName>
        <fullName evidence="1">(pine wood nematode) hypothetical protein</fullName>
    </submittedName>
</protein>
<organism evidence="2 4">
    <name type="scientific">Bursaphelenchus xylophilus</name>
    <name type="common">Pinewood nematode worm</name>
    <name type="synonym">Aphelenchoides xylophilus</name>
    <dbReference type="NCBI Taxonomy" id="6326"/>
    <lineage>
        <taxon>Eukaryota</taxon>
        <taxon>Metazoa</taxon>
        <taxon>Ecdysozoa</taxon>
        <taxon>Nematoda</taxon>
        <taxon>Chromadorea</taxon>
        <taxon>Rhabditida</taxon>
        <taxon>Tylenchina</taxon>
        <taxon>Tylenchomorpha</taxon>
        <taxon>Aphelenchoidea</taxon>
        <taxon>Aphelenchoididae</taxon>
        <taxon>Bursaphelenchus</taxon>
    </lineage>
</organism>
<dbReference type="Proteomes" id="UP000095284">
    <property type="component" value="Unplaced"/>
</dbReference>
<reference evidence="4" key="1">
    <citation type="submission" date="2016-11" db="UniProtKB">
        <authorList>
            <consortium name="WormBaseParasite"/>
        </authorList>
    </citation>
    <scope>IDENTIFICATION</scope>
</reference>
<dbReference type="EMBL" id="CAJFCV020000001">
    <property type="protein sequence ID" value="CAG9086761.1"/>
    <property type="molecule type" value="Genomic_DNA"/>
</dbReference>